<dbReference type="CDD" id="cd00531">
    <property type="entry name" value="NTF2_like"/>
    <property type="match status" value="1"/>
</dbReference>
<dbReference type="SUPFAM" id="SSF54427">
    <property type="entry name" value="NTF2-like"/>
    <property type="match status" value="1"/>
</dbReference>
<dbReference type="Gene3D" id="3.10.450.50">
    <property type="match status" value="1"/>
</dbReference>
<sequence>MDNAKLQQLVDESDLRKLIGELPRNLDKRDWDAIGSLFVEDAVFFIKGEERKGREAIVAGPSRDLEPLYESTYHHLGQIYTNVDGDTAEIVAYCVAYHMHSKSDFWNHADVGGRYNVEAVRTEEGWRIKRLHLDFCWFTGMPFGAPAPAK</sequence>
<organism evidence="2 3">
    <name type="scientific">Agrobacterium vitis</name>
    <name type="common">Rhizobium vitis</name>
    <dbReference type="NCBI Taxonomy" id="373"/>
    <lineage>
        <taxon>Bacteria</taxon>
        <taxon>Pseudomonadati</taxon>
        <taxon>Pseudomonadota</taxon>
        <taxon>Alphaproteobacteria</taxon>
        <taxon>Hyphomicrobiales</taxon>
        <taxon>Rhizobiaceae</taxon>
        <taxon>Rhizobium/Agrobacterium group</taxon>
        <taxon>Agrobacterium</taxon>
    </lineage>
</organism>
<evidence type="ECO:0000313" key="3">
    <source>
        <dbReference type="Proteomes" id="UP000477951"/>
    </source>
</evidence>
<dbReference type="InterPro" id="IPR037401">
    <property type="entry name" value="SnoaL-like"/>
</dbReference>
<dbReference type="RefSeq" id="WP_156616513.1">
    <property type="nucleotide sequence ID" value="NZ_WPHR01000044.1"/>
</dbReference>
<gene>
    <name evidence="2" type="ORF">GOZ90_25495</name>
</gene>
<evidence type="ECO:0000313" key="2">
    <source>
        <dbReference type="EMBL" id="MUZ76009.1"/>
    </source>
</evidence>
<proteinExistence type="predicted"/>
<dbReference type="InterPro" id="IPR011944">
    <property type="entry name" value="Steroid_delta5-4_isomerase"/>
</dbReference>
<evidence type="ECO:0000259" key="1">
    <source>
        <dbReference type="Pfam" id="PF13577"/>
    </source>
</evidence>
<comment type="caution">
    <text evidence="2">The sequence shown here is derived from an EMBL/GenBank/DDBJ whole genome shotgun (WGS) entry which is preliminary data.</text>
</comment>
<feature type="domain" description="SnoaL-like" evidence="1">
    <location>
        <begin position="8"/>
        <end position="132"/>
    </location>
</feature>
<name>A0A6L6VNV9_AGRVI</name>
<dbReference type="AlphaFoldDB" id="A0A6L6VNV9"/>
<dbReference type="EMBL" id="WPHR01000044">
    <property type="protein sequence ID" value="MUZ76009.1"/>
    <property type="molecule type" value="Genomic_DNA"/>
</dbReference>
<reference evidence="2 3" key="1">
    <citation type="submission" date="2019-12" db="EMBL/GenBank/DDBJ databases">
        <title>Whole-genome sequencing of Allorhizobium vitis.</title>
        <authorList>
            <person name="Gan H.M."/>
            <person name="Szegedi E."/>
            <person name="Burr T."/>
            <person name="Savka M.A."/>
        </authorList>
    </citation>
    <scope>NUCLEOTIDE SEQUENCE [LARGE SCALE GENOMIC DNA]</scope>
    <source>
        <strain evidence="2 3">CG516</strain>
    </source>
</reference>
<dbReference type="InterPro" id="IPR032710">
    <property type="entry name" value="NTF2-like_dom_sf"/>
</dbReference>
<accession>A0A6L6VNV9</accession>
<dbReference type="NCBIfam" id="TIGR02246">
    <property type="entry name" value="SgcJ/EcaC family oxidoreductase"/>
    <property type="match status" value="1"/>
</dbReference>
<dbReference type="Proteomes" id="UP000477951">
    <property type="component" value="Unassembled WGS sequence"/>
</dbReference>
<dbReference type="Pfam" id="PF13577">
    <property type="entry name" value="SnoaL_4"/>
    <property type="match status" value="1"/>
</dbReference>
<protein>
    <submittedName>
        <fullName evidence="2">SgcJ/EcaC family oxidoreductase</fullName>
    </submittedName>
</protein>